<dbReference type="Proteomes" id="UP000003160">
    <property type="component" value="Unassembled WGS sequence"/>
</dbReference>
<evidence type="ECO:0000259" key="1">
    <source>
        <dbReference type="PROSITE" id="PS50828"/>
    </source>
</evidence>
<protein>
    <recommendedName>
        <fullName evidence="1">Smr domain-containing protein</fullName>
    </recommendedName>
</protein>
<dbReference type="SUPFAM" id="SSF158949">
    <property type="entry name" value="Smr-associated domain-like"/>
    <property type="match status" value="1"/>
</dbReference>
<reference evidence="2 3" key="1">
    <citation type="submission" date="2009-10" db="EMBL/GenBank/DDBJ databases">
        <authorList>
            <person name="Qin X."/>
            <person name="Bachman B."/>
            <person name="Battles P."/>
            <person name="Bell A."/>
            <person name="Bess C."/>
            <person name="Bickham C."/>
            <person name="Chaboub L."/>
            <person name="Chen D."/>
            <person name="Coyle M."/>
            <person name="Deiros D.R."/>
            <person name="Dinh H."/>
            <person name="Forbes L."/>
            <person name="Fowler G."/>
            <person name="Francisco L."/>
            <person name="Fu Q."/>
            <person name="Gubbala S."/>
            <person name="Hale W."/>
            <person name="Han Y."/>
            <person name="Hemphill L."/>
            <person name="Highlander S.K."/>
            <person name="Hirani K."/>
            <person name="Hogues M."/>
            <person name="Jackson L."/>
            <person name="Jakkamsetti A."/>
            <person name="Javaid M."/>
            <person name="Jiang H."/>
            <person name="Korchina V."/>
            <person name="Kovar C."/>
            <person name="Lara F."/>
            <person name="Lee S."/>
            <person name="Mata R."/>
            <person name="Mathew T."/>
            <person name="Moen C."/>
            <person name="Morales K."/>
            <person name="Munidasa M."/>
            <person name="Nazareth L."/>
            <person name="Ngo R."/>
            <person name="Nguyen L."/>
            <person name="Okwuonu G."/>
            <person name="Ongeri F."/>
            <person name="Patil S."/>
            <person name="Petrosino J."/>
            <person name="Pham C."/>
            <person name="Pham P."/>
            <person name="Pu L.-L."/>
            <person name="Puazo M."/>
            <person name="Raj R."/>
            <person name="Reid J."/>
            <person name="Rouhana J."/>
            <person name="Saada N."/>
            <person name="Shang Y."/>
            <person name="Simmons D."/>
            <person name="Thornton R."/>
            <person name="Warren J."/>
            <person name="Weissenberger G."/>
            <person name="Zhang J."/>
            <person name="Zhang L."/>
            <person name="Zhou C."/>
            <person name="Zhu D."/>
            <person name="Muzny D."/>
            <person name="Worley K."/>
            <person name="Gibbs R."/>
        </authorList>
    </citation>
    <scope>NUCLEOTIDE SEQUENCE [LARGE SCALE GENOMIC DNA]</scope>
    <source>
        <strain evidence="2 3">DSM 17361</strain>
    </source>
</reference>
<organism evidence="2 3">
    <name type="scientific">Hallella bergensis DSM 17361</name>
    <dbReference type="NCBI Taxonomy" id="585502"/>
    <lineage>
        <taxon>Bacteria</taxon>
        <taxon>Pseudomonadati</taxon>
        <taxon>Bacteroidota</taxon>
        <taxon>Bacteroidia</taxon>
        <taxon>Bacteroidales</taxon>
        <taxon>Prevotellaceae</taxon>
        <taxon>Hallella</taxon>
    </lineage>
</organism>
<dbReference type="PROSITE" id="PS50828">
    <property type="entry name" value="SMR"/>
    <property type="match status" value="1"/>
</dbReference>
<dbReference type="AlphaFoldDB" id="D1PYJ8"/>
<dbReference type="InterPro" id="IPR018598">
    <property type="entry name" value="DUF2027"/>
</dbReference>
<evidence type="ECO:0000313" key="2">
    <source>
        <dbReference type="EMBL" id="EFA43543.1"/>
    </source>
</evidence>
<dbReference type="Pfam" id="PF09640">
    <property type="entry name" value="DUF2027"/>
    <property type="match status" value="1"/>
</dbReference>
<dbReference type="InterPro" id="IPR036781">
    <property type="entry name" value="Smr_assoc-like_sf"/>
</dbReference>
<sequence length="407" mass="46245">MKIGDKVKFLNEIGGGIIAGFQGKNIVLVEDEDGFQIPISINEVVLDQANNYNTSRVAKTNINKFGSKPNNAFENPESRSVKALLREGQDEDVDMSVADVIDDTKEVTFRAKPRERKGGNQLSAYLAFVPVSAGGDDVSRYEMYFVNDSNYYMRFACSKRTDNRWELQSDGEAEPNAKQFLGKFTREEAAGLGKLAVQMMAYKRDGAFDLKPSADVLLRIDPQRFYKVHTFKTNPFFETASILFTIVENDKVDRPRDIDAEKLKNSMFKAAEEEKTDRQSLSKNQREQLVRRYADDQRKGGRRKAPYMHHKDSDDTVVVDLHAGQILDTTMGMEAGDILEYQLQVFRDTLEKLSGKKGQRVVFIHGKGEGVLRRAIISELTYRYKPYTYQDASFQEYGYGATMVTIK</sequence>
<dbReference type="eggNOG" id="COG1193">
    <property type="taxonomic scope" value="Bacteria"/>
</dbReference>
<proteinExistence type="predicted"/>
<accession>D1PYJ8</accession>
<dbReference type="Pfam" id="PF01713">
    <property type="entry name" value="Smr"/>
    <property type="match status" value="1"/>
</dbReference>
<dbReference type="InterPro" id="IPR002625">
    <property type="entry name" value="Smr_dom"/>
</dbReference>
<name>D1PYJ8_9BACT</name>
<comment type="caution">
    <text evidence="2">The sequence shown here is derived from an EMBL/GenBank/DDBJ whole genome shotgun (WGS) entry which is preliminary data.</text>
</comment>
<dbReference type="EMBL" id="ACKS01000078">
    <property type="protein sequence ID" value="EFA43543.1"/>
    <property type="molecule type" value="Genomic_DNA"/>
</dbReference>
<dbReference type="Gene3D" id="2.60.40.1600">
    <property type="entry name" value="Smr-associated-like"/>
    <property type="match status" value="1"/>
</dbReference>
<dbReference type="Gene3D" id="3.30.1370.110">
    <property type="match status" value="1"/>
</dbReference>
<keyword evidence="3" id="KW-1185">Reference proteome</keyword>
<dbReference type="HOGENOM" id="CLU_049728_0_0_10"/>
<feature type="domain" description="Smr" evidence="1">
    <location>
        <begin position="354"/>
        <end position="407"/>
    </location>
</feature>
<evidence type="ECO:0000313" key="3">
    <source>
        <dbReference type="Proteomes" id="UP000003160"/>
    </source>
</evidence>
<gene>
    <name evidence="2" type="ORF">HMPREF0645_2033</name>
</gene>
<dbReference type="InterPro" id="IPR036063">
    <property type="entry name" value="Smr_dom_sf"/>
</dbReference>
<dbReference type="OrthoDB" id="1524810at2"/>
<dbReference type="RefSeq" id="WP_007174136.1">
    <property type="nucleotide sequence ID" value="NZ_GG704781.1"/>
</dbReference>